<keyword evidence="8" id="KW-0206">Cytoskeleton</keyword>
<accession>A0A8B7Z040</accession>
<keyword evidence="14" id="KW-1185">Reference proteome</keyword>
<evidence type="ECO:0000259" key="12">
    <source>
        <dbReference type="Pfam" id="PF15007"/>
    </source>
</evidence>
<evidence type="ECO:0000256" key="3">
    <source>
        <dbReference type="ARBA" id="ARBA00004647"/>
    </source>
</evidence>
<dbReference type="GO" id="GO:0030496">
    <property type="term" value="C:midbody"/>
    <property type="evidence" value="ECO:0007669"/>
    <property type="project" value="UniProtKB-SubCell"/>
</dbReference>
<feature type="coiled-coil region" evidence="10">
    <location>
        <begin position="252"/>
        <end position="286"/>
    </location>
</feature>
<evidence type="ECO:0000256" key="2">
    <source>
        <dbReference type="ARBA" id="ARBA00004214"/>
    </source>
</evidence>
<dbReference type="PANTHER" id="PTHR31477:SF1">
    <property type="entry name" value="CENTROSOMAL PROTEIN OF 44 KDA"/>
    <property type="match status" value="1"/>
</dbReference>
<dbReference type="OrthoDB" id="259598at2759"/>
<evidence type="ECO:0000256" key="10">
    <source>
        <dbReference type="SAM" id="Coils"/>
    </source>
</evidence>
<evidence type="ECO:0000256" key="1">
    <source>
        <dbReference type="ARBA" id="ARBA00004114"/>
    </source>
</evidence>
<dbReference type="GO" id="GO:0007099">
    <property type="term" value="P:centriole replication"/>
    <property type="evidence" value="ECO:0007669"/>
    <property type="project" value="TreeGrafter"/>
</dbReference>
<dbReference type="Pfam" id="PF15469">
    <property type="entry name" value="Sec5"/>
    <property type="match status" value="1"/>
</dbReference>
<evidence type="ECO:0000256" key="5">
    <source>
        <dbReference type="ARBA" id="ARBA00022448"/>
    </source>
</evidence>
<dbReference type="PANTHER" id="PTHR31477">
    <property type="entry name" value="CENTROSOMAL PROTEIN OF 44 KDA"/>
    <property type="match status" value="1"/>
</dbReference>
<feature type="region of interest" description="Disordered" evidence="11">
    <location>
        <begin position="191"/>
        <end position="212"/>
    </location>
</feature>
<feature type="domain" description="Centrosomal CEP44" evidence="12">
    <location>
        <begin position="5"/>
        <end position="125"/>
    </location>
</feature>
<evidence type="ECO:0000256" key="4">
    <source>
        <dbReference type="ARBA" id="ARBA00014053"/>
    </source>
</evidence>
<feature type="region of interest" description="Disordered" evidence="11">
    <location>
        <begin position="337"/>
        <end position="364"/>
    </location>
</feature>
<gene>
    <name evidence="15" type="primary">LOC110983749</name>
</gene>
<dbReference type="InterPro" id="IPR029157">
    <property type="entry name" value="CEP44_CC"/>
</dbReference>
<evidence type="ECO:0000256" key="8">
    <source>
        <dbReference type="ARBA" id="ARBA00023212"/>
    </source>
</evidence>
<comment type="function">
    <text evidence="9">Centriole-enriched microtubule-binding protein involved in centriole biogenesis. In collaboration with CEP295 and POC1B, is required for the centriole-to-centrosome conversion by ensuring the formation of bona fide centriole wall. Functions as a linker component that maintains centrosome cohesion. Associates with CROCC and regulates its stability and localization to the centrosome.</text>
</comment>
<dbReference type="GeneID" id="110983749"/>
<proteinExistence type="predicted"/>
<dbReference type="GO" id="GO:0005813">
    <property type="term" value="C:centrosome"/>
    <property type="evidence" value="ECO:0007669"/>
    <property type="project" value="TreeGrafter"/>
</dbReference>
<dbReference type="GO" id="GO:0000922">
    <property type="term" value="C:spindle pole"/>
    <property type="evidence" value="ECO:0007669"/>
    <property type="project" value="UniProtKB-SubCell"/>
</dbReference>
<evidence type="ECO:0000313" key="14">
    <source>
        <dbReference type="Proteomes" id="UP000694845"/>
    </source>
</evidence>
<name>A0A8B7Z040_ACAPL</name>
<keyword evidence="6" id="KW-0963">Cytoplasm</keyword>
<organism evidence="14 15">
    <name type="scientific">Acanthaster planci</name>
    <name type="common">Crown-of-thorns starfish</name>
    <dbReference type="NCBI Taxonomy" id="133434"/>
    <lineage>
        <taxon>Eukaryota</taxon>
        <taxon>Metazoa</taxon>
        <taxon>Echinodermata</taxon>
        <taxon>Eleutherozoa</taxon>
        <taxon>Asterozoa</taxon>
        <taxon>Asteroidea</taxon>
        <taxon>Valvatacea</taxon>
        <taxon>Valvatida</taxon>
        <taxon>Acanthasteridae</taxon>
        <taxon>Acanthaster</taxon>
    </lineage>
</organism>
<reference evidence="15" key="1">
    <citation type="submission" date="2025-08" db="UniProtKB">
        <authorList>
            <consortium name="RefSeq"/>
        </authorList>
    </citation>
    <scope>IDENTIFICATION</scope>
</reference>
<evidence type="ECO:0000259" key="13">
    <source>
        <dbReference type="Pfam" id="PF15469"/>
    </source>
</evidence>
<evidence type="ECO:0000313" key="15">
    <source>
        <dbReference type="RefSeq" id="XP_022098964.1"/>
    </source>
</evidence>
<dbReference type="InterPro" id="IPR033603">
    <property type="entry name" value="CEP44"/>
</dbReference>
<dbReference type="Pfam" id="PF15007">
    <property type="entry name" value="CEP44"/>
    <property type="match status" value="1"/>
</dbReference>
<feature type="compositionally biased region" description="Polar residues" evidence="11">
    <location>
        <begin position="193"/>
        <end position="203"/>
    </location>
</feature>
<dbReference type="Proteomes" id="UP000694845">
    <property type="component" value="Unplaced"/>
</dbReference>
<evidence type="ECO:0000256" key="7">
    <source>
        <dbReference type="ARBA" id="ARBA00023054"/>
    </source>
</evidence>
<keyword evidence="5" id="KW-0813">Transport</keyword>
<dbReference type="AlphaFoldDB" id="A0A8B7Z040"/>
<evidence type="ECO:0000256" key="11">
    <source>
        <dbReference type="SAM" id="MobiDB-lite"/>
    </source>
</evidence>
<dbReference type="RefSeq" id="XP_022098964.1">
    <property type="nucleotide sequence ID" value="XM_022243272.1"/>
</dbReference>
<dbReference type="GO" id="GO:0005814">
    <property type="term" value="C:centriole"/>
    <property type="evidence" value="ECO:0007669"/>
    <property type="project" value="UniProtKB-SubCell"/>
</dbReference>
<dbReference type="KEGG" id="aplc:110983749"/>
<evidence type="ECO:0000256" key="6">
    <source>
        <dbReference type="ARBA" id="ARBA00022490"/>
    </source>
</evidence>
<dbReference type="InterPro" id="IPR039481">
    <property type="entry name" value="EXOC2/Sec5_N_dom"/>
</dbReference>
<protein>
    <recommendedName>
        <fullName evidence="4">Centrosomal protein of 44 kDa</fullName>
    </recommendedName>
</protein>
<feature type="domain" description="Exocyst complex component EXOC2/Sec5 N-terminal" evidence="13">
    <location>
        <begin position="222"/>
        <end position="293"/>
    </location>
</feature>
<evidence type="ECO:0000256" key="9">
    <source>
        <dbReference type="ARBA" id="ARBA00046235"/>
    </source>
</evidence>
<comment type="subcellular location">
    <subcellularLocation>
        <location evidence="1">Cytoplasm</location>
        <location evidence="1">Cytoskeleton</location>
        <location evidence="1">Microtubule organizing center</location>
        <location evidence="1">Centrosome</location>
        <location evidence="1">Centriole</location>
    </subcellularLocation>
    <subcellularLocation>
        <location evidence="3">Cytoplasm</location>
        <location evidence="3">Cytoskeleton</location>
        <location evidence="3">Spindle pole</location>
    </subcellularLocation>
    <subcellularLocation>
        <location evidence="2">Midbody</location>
    </subcellularLocation>
</comment>
<dbReference type="GO" id="GO:0010457">
    <property type="term" value="P:centriole-centriole cohesion"/>
    <property type="evidence" value="ECO:0007669"/>
    <property type="project" value="TreeGrafter"/>
</dbReference>
<keyword evidence="7 10" id="KW-0175">Coiled coil</keyword>
<sequence>MATGDLKNNLRCLQSKLKLINYPKDMDMKGISKGLAQEFLPLLHYILLDFSHPMAGHIINNDIQLYGKSDDKFLAAVYKVLRDIFHYKPSITRQQFFSRGFAEHKIILVVDLIRMVKEKHKELSKGTIAARTVSGSCARLQGTASQEQIASIRSVVDSDQPRTPDLLAASTSETPVFLPASQEASKVIEKDTGYNTAETSPTSKIAEDQGDARKASISVNELRAKFESSSLQKQESVDSKLSDMDIEDNPVIQALVKQIVHLEDQLTDMSEEIKAWKVQVEKTQSDMQARLVLMQNSVTLLESKLTTEAAEAKPVRSALTQGIAHDITKALQHPFHRRPEDVPLPDSPAIPRTPNQTPADKTPHSPLSISAVIPEQDVLAACKVDLEPEHDDIAQGIPQRYQPNGRPISVVGPIQSLVISSTESNDPDVVTILGASSRSPVDMRWIHPSSSTPIESTAGNQGMETGVMAAIEPGEDPTSNDDDIDEGLVDVEDGDLGDYIVESVRDYSHEIQETGDNISEANEAEEVNLEEEEIDEVAVRDKGQADASVDLKNAASVYSQVQKVQDMLVSTQQMLAMNTSLTKPSPEDV</sequence>